<evidence type="ECO:0008006" key="10">
    <source>
        <dbReference type="Google" id="ProtNLM"/>
    </source>
</evidence>
<dbReference type="AlphaFoldDB" id="A0A819H3U2"/>
<evidence type="ECO:0000313" key="7">
    <source>
        <dbReference type="EMBL" id="CAF3891211.1"/>
    </source>
</evidence>
<dbReference type="Proteomes" id="UP000663836">
    <property type="component" value="Unassembled WGS sequence"/>
</dbReference>
<dbReference type="PANTHER" id="PTHR30344:SF1">
    <property type="entry name" value="6-PHOSPHOGLUCONOLACTONASE"/>
    <property type="match status" value="1"/>
</dbReference>
<dbReference type="EMBL" id="CAJNOH010000383">
    <property type="protein sequence ID" value="CAF1022814.1"/>
    <property type="molecule type" value="Genomic_DNA"/>
</dbReference>
<dbReference type="Proteomes" id="UP000663864">
    <property type="component" value="Unassembled WGS sequence"/>
</dbReference>
<sequence length="374" mass="41272">MFLRDWFLIFTLSLNIWATKATSTIVFIGGYSGDGPTDSKGIYAFALDEVKSTLIPLGLSAVTTNPSYILIHPSHKYLYSVNEQDAGTVTAFKIDSTQPGHLTLINQQSSRGSGPCYLSTNQVGEYLFVANYNNGTVAVLPIDTNTGNIKSFTGFDQQTGSSIDPIRQTSAHAHCILLDKKEQYALSADLGSDEIYHYKFFSNNGSLLRTSTTKAARFGDGPRHIIFDSNQKFVYVMNELKSTITVYNYFPTMQSIQIISTLPQDFTLPNTGAEIIFHPKLEQYLYASNRGHDSIAVFLVDINTGHLSLIQHMNVQGRTPRNFNISPDGKFLIVANQDSNNLVLFTIDQTTGKLIPTGSTVSISKPTCVKYLGQ</sequence>
<reference evidence="7" key="1">
    <citation type="submission" date="2021-02" db="EMBL/GenBank/DDBJ databases">
        <authorList>
            <person name="Nowell W R."/>
        </authorList>
    </citation>
    <scope>NUCLEOTIDE SEQUENCE</scope>
</reference>
<dbReference type="Pfam" id="PF10282">
    <property type="entry name" value="Lactonase"/>
    <property type="match status" value="1"/>
</dbReference>
<feature type="signal peptide" evidence="2">
    <location>
        <begin position="1"/>
        <end position="21"/>
    </location>
</feature>
<evidence type="ECO:0000313" key="6">
    <source>
        <dbReference type="EMBL" id="CAF1178623.1"/>
    </source>
</evidence>
<evidence type="ECO:0000256" key="1">
    <source>
        <dbReference type="ARBA" id="ARBA00005564"/>
    </source>
</evidence>
<dbReference type="EMBL" id="CAJNOT010000751">
    <property type="protein sequence ID" value="CAF1072076.1"/>
    <property type="molecule type" value="Genomic_DNA"/>
</dbReference>
<keyword evidence="9" id="KW-1185">Reference proteome</keyword>
<gene>
    <name evidence="7" type="ORF">JBS370_LOCUS20375</name>
    <name evidence="5" type="ORF">JXQ802_LOCUS23139</name>
    <name evidence="6" type="ORF">JXQ802_LOCUS23215</name>
    <name evidence="3" type="ORF">PYM288_LOCUS15716</name>
    <name evidence="4" type="ORF">ZHD862_LOCUS16127</name>
</gene>
<dbReference type="EMBL" id="CAJOBD010002560">
    <property type="protein sequence ID" value="CAF3891211.1"/>
    <property type="molecule type" value="Genomic_DNA"/>
</dbReference>
<evidence type="ECO:0000313" key="5">
    <source>
        <dbReference type="EMBL" id="CAF1177220.1"/>
    </source>
</evidence>
<dbReference type="InterPro" id="IPR019405">
    <property type="entry name" value="Lactonase_7-beta_prop"/>
</dbReference>
<dbReference type="PANTHER" id="PTHR30344">
    <property type="entry name" value="6-PHOSPHOGLUCONOLACTONASE-RELATED"/>
    <property type="match status" value="1"/>
</dbReference>
<feature type="chain" id="PRO_5036235262" description="6-phosphogluconolactonase" evidence="2">
    <location>
        <begin position="22"/>
        <end position="374"/>
    </location>
</feature>
<organism evidence="7 8">
    <name type="scientific">Rotaria sordida</name>
    <dbReference type="NCBI Taxonomy" id="392033"/>
    <lineage>
        <taxon>Eukaryota</taxon>
        <taxon>Metazoa</taxon>
        <taxon>Spiralia</taxon>
        <taxon>Gnathifera</taxon>
        <taxon>Rotifera</taxon>
        <taxon>Eurotatoria</taxon>
        <taxon>Bdelloidea</taxon>
        <taxon>Philodinida</taxon>
        <taxon>Philodinidae</taxon>
        <taxon>Rotaria</taxon>
    </lineage>
</organism>
<dbReference type="Gene3D" id="2.130.10.10">
    <property type="entry name" value="YVTN repeat-like/Quinoprotein amine dehydrogenase"/>
    <property type="match status" value="1"/>
</dbReference>
<protein>
    <recommendedName>
        <fullName evidence="10">6-phosphogluconolactonase</fullName>
    </recommendedName>
</protein>
<dbReference type="Proteomes" id="UP000663854">
    <property type="component" value="Unassembled WGS sequence"/>
</dbReference>
<dbReference type="InterPro" id="IPR050282">
    <property type="entry name" value="Cycloisomerase_2"/>
</dbReference>
<evidence type="ECO:0000256" key="2">
    <source>
        <dbReference type="SAM" id="SignalP"/>
    </source>
</evidence>
<dbReference type="SUPFAM" id="SSF51004">
    <property type="entry name" value="C-terminal (heme d1) domain of cytochrome cd1-nitrite reductase"/>
    <property type="match status" value="1"/>
</dbReference>
<name>A0A819H3U2_9BILA</name>
<evidence type="ECO:0000313" key="8">
    <source>
        <dbReference type="Proteomes" id="UP000663836"/>
    </source>
</evidence>
<comment type="caution">
    <text evidence="7">The sequence shown here is derived from an EMBL/GenBank/DDBJ whole genome shotgun (WGS) entry which is preliminary data.</text>
</comment>
<dbReference type="Proteomes" id="UP000663870">
    <property type="component" value="Unassembled WGS sequence"/>
</dbReference>
<dbReference type="InterPro" id="IPR015943">
    <property type="entry name" value="WD40/YVTN_repeat-like_dom_sf"/>
</dbReference>
<accession>A0A819H3U2</accession>
<dbReference type="GO" id="GO:0017057">
    <property type="term" value="F:6-phosphogluconolactonase activity"/>
    <property type="evidence" value="ECO:0007669"/>
    <property type="project" value="TreeGrafter"/>
</dbReference>
<evidence type="ECO:0000313" key="4">
    <source>
        <dbReference type="EMBL" id="CAF1072076.1"/>
    </source>
</evidence>
<dbReference type="EMBL" id="CAJNOL010000720">
    <property type="protein sequence ID" value="CAF1177220.1"/>
    <property type="molecule type" value="Genomic_DNA"/>
</dbReference>
<evidence type="ECO:0000313" key="3">
    <source>
        <dbReference type="EMBL" id="CAF1022814.1"/>
    </source>
</evidence>
<keyword evidence="2" id="KW-0732">Signal</keyword>
<dbReference type="EMBL" id="CAJNOL010000724">
    <property type="protein sequence ID" value="CAF1178623.1"/>
    <property type="molecule type" value="Genomic_DNA"/>
</dbReference>
<proteinExistence type="inferred from homology"/>
<evidence type="ECO:0000313" key="9">
    <source>
        <dbReference type="Proteomes" id="UP000663870"/>
    </source>
</evidence>
<dbReference type="InterPro" id="IPR011048">
    <property type="entry name" value="Haem_d1_sf"/>
</dbReference>
<comment type="similarity">
    <text evidence="1">Belongs to the cycloisomerase 2 family.</text>
</comment>